<reference evidence="1 2" key="1">
    <citation type="submission" date="2020-07" db="EMBL/GenBank/DDBJ databases">
        <title>Stappia sp., F7233, whole genome shotgun sequencing project.</title>
        <authorList>
            <person name="Jiang S."/>
            <person name="Liu Z.W."/>
            <person name="Du Z.J."/>
        </authorList>
    </citation>
    <scope>NUCLEOTIDE SEQUENCE [LARGE SCALE GENOMIC DNA]</scope>
    <source>
        <strain evidence="1 2">F7233</strain>
    </source>
</reference>
<organism evidence="1 2">
    <name type="scientific">Stappia albiluteola</name>
    <dbReference type="NCBI Taxonomy" id="2758565"/>
    <lineage>
        <taxon>Bacteria</taxon>
        <taxon>Pseudomonadati</taxon>
        <taxon>Pseudomonadota</taxon>
        <taxon>Alphaproteobacteria</taxon>
        <taxon>Hyphomicrobiales</taxon>
        <taxon>Stappiaceae</taxon>
        <taxon>Stappia</taxon>
    </lineage>
</organism>
<dbReference type="EMBL" id="JACFXV010000035">
    <property type="protein sequence ID" value="MBA5776133.1"/>
    <property type="molecule type" value="Genomic_DNA"/>
</dbReference>
<evidence type="ECO:0000313" key="2">
    <source>
        <dbReference type="Proteomes" id="UP000541109"/>
    </source>
</evidence>
<dbReference type="RefSeq" id="WP_182162249.1">
    <property type="nucleotide sequence ID" value="NZ_JACFXV010000035.1"/>
</dbReference>
<gene>
    <name evidence="1" type="ORF">H2509_03230</name>
</gene>
<evidence type="ECO:0000313" key="1">
    <source>
        <dbReference type="EMBL" id="MBA5776133.1"/>
    </source>
</evidence>
<accession>A0A839A9B9</accession>
<keyword evidence="2" id="KW-1185">Reference proteome</keyword>
<protein>
    <submittedName>
        <fullName evidence="1">Uncharacterized protein</fullName>
    </submittedName>
</protein>
<sequence>MKLNNFLLISGLIVSGLQSPVSPAAQEVHQSYALSEVQVSAIHEGVRDILKDPESARFGEILAAANGEGAVSACGWVNAKNSYGGYTGDKPFIGLLINGRFVAVFIGDTDADPAVILSLCAENGIKL</sequence>
<proteinExistence type="predicted"/>
<name>A0A839A9B9_9HYPH</name>
<dbReference type="Proteomes" id="UP000541109">
    <property type="component" value="Unassembled WGS sequence"/>
</dbReference>
<dbReference type="AlphaFoldDB" id="A0A839A9B9"/>
<comment type="caution">
    <text evidence="1">The sequence shown here is derived from an EMBL/GenBank/DDBJ whole genome shotgun (WGS) entry which is preliminary data.</text>
</comment>